<comment type="caution">
    <text evidence="2">The sequence shown here is derived from an EMBL/GenBank/DDBJ whole genome shotgun (WGS) entry which is preliminary data.</text>
</comment>
<accession>A0ABR1VXN0</accession>
<dbReference type="EMBL" id="JAQQWL010000004">
    <property type="protein sequence ID" value="KAK8075983.1"/>
    <property type="molecule type" value="Genomic_DNA"/>
</dbReference>
<keyword evidence="3" id="KW-1185">Reference proteome</keyword>
<feature type="region of interest" description="Disordered" evidence="1">
    <location>
        <begin position="1"/>
        <end position="20"/>
    </location>
</feature>
<reference evidence="2 3" key="1">
    <citation type="submission" date="2023-01" db="EMBL/GenBank/DDBJ databases">
        <title>Analysis of 21 Apiospora genomes using comparative genomics revels a genus with tremendous synthesis potential of carbohydrate active enzymes and secondary metabolites.</title>
        <authorList>
            <person name="Sorensen T."/>
        </authorList>
    </citation>
    <scope>NUCLEOTIDE SEQUENCE [LARGE SCALE GENOMIC DNA]</scope>
    <source>
        <strain evidence="2 3">CBS 135458</strain>
    </source>
</reference>
<dbReference type="GeneID" id="92087727"/>
<gene>
    <name evidence="2" type="ORF">PG994_003255</name>
</gene>
<evidence type="ECO:0000313" key="2">
    <source>
        <dbReference type="EMBL" id="KAK8075983.1"/>
    </source>
</evidence>
<proteinExistence type="predicted"/>
<organism evidence="2 3">
    <name type="scientific">Apiospora phragmitis</name>
    <dbReference type="NCBI Taxonomy" id="2905665"/>
    <lineage>
        <taxon>Eukaryota</taxon>
        <taxon>Fungi</taxon>
        <taxon>Dikarya</taxon>
        <taxon>Ascomycota</taxon>
        <taxon>Pezizomycotina</taxon>
        <taxon>Sordariomycetes</taxon>
        <taxon>Xylariomycetidae</taxon>
        <taxon>Amphisphaeriales</taxon>
        <taxon>Apiosporaceae</taxon>
        <taxon>Apiospora</taxon>
    </lineage>
</organism>
<protein>
    <submittedName>
        <fullName evidence="2">Uncharacterized protein</fullName>
    </submittedName>
</protein>
<evidence type="ECO:0000256" key="1">
    <source>
        <dbReference type="SAM" id="MobiDB-lite"/>
    </source>
</evidence>
<sequence length="162" mass="18496">MTMPARTAAPSYHDDSSSSRRPLEHLLYPPLDLKRGFALDWRRDIVLLDLEAGTAVWRWHPHGLPKALSRAAHVVVLHDHLRGGVVGNWTWNWMHRVVAHFGPRLRGLWFVNRVVWRQVERALLRIPWENSHRNNSGSGVGEDGEATTVDGVDPWDVLVKEG</sequence>
<name>A0ABR1VXN0_9PEZI</name>
<evidence type="ECO:0000313" key="3">
    <source>
        <dbReference type="Proteomes" id="UP001480595"/>
    </source>
</evidence>
<dbReference type="RefSeq" id="XP_066718942.1">
    <property type="nucleotide sequence ID" value="XM_066854664.1"/>
</dbReference>
<dbReference type="Proteomes" id="UP001480595">
    <property type="component" value="Unassembled WGS sequence"/>
</dbReference>